<evidence type="ECO:0000256" key="4">
    <source>
        <dbReference type="ARBA" id="ARBA00022801"/>
    </source>
</evidence>
<accession>A0AAW5N5Q5</accession>
<evidence type="ECO:0000256" key="2">
    <source>
        <dbReference type="ARBA" id="ARBA00012662"/>
    </source>
</evidence>
<dbReference type="SUPFAM" id="SSF56219">
    <property type="entry name" value="DNase I-like"/>
    <property type="match status" value="1"/>
</dbReference>
<evidence type="ECO:0000313" key="8">
    <source>
        <dbReference type="EMBL" id="MCR8873068.1"/>
    </source>
</evidence>
<feature type="domain" description="Endonuclease/exonuclease/phosphatase" evidence="7">
    <location>
        <begin position="28"/>
        <end position="239"/>
    </location>
</feature>
<dbReference type="EMBL" id="JANRHJ010000003">
    <property type="protein sequence ID" value="MCR8873068.1"/>
    <property type="molecule type" value="Genomic_DNA"/>
</dbReference>
<comment type="similarity">
    <text evidence="1">Belongs to the glycosyl hydrolase 29 family.</text>
</comment>
<dbReference type="AlphaFoldDB" id="A0AAW5N5Q5"/>
<evidence type="ECO:0000259" key="7">
    <source>
        <dbReference type="Pfam" id="PF03372"/>
    </source>
</evidence>
<evidence type="ECO:0000256" key="5">
    <source>
        <dbReference type="ARBA" id="ARBA00023295"/>
    </source>
</evidence>
<dbReference type="Gene3D" id="3.20.20.80">
    <property type="entry name" value="Glycosidases"/>
    <property type="match status" value="1"/>
</dbReference>
<evidence type="ECO:0000256" key="3">
    <source>
        <dbReference type="ARBA" id="ARBA00022729"/>
    </source>
</evidence>
<keyword evidence="3" id="KW-0732">Signal</keyword>
<dbReference type="SUPFAM" id="SSF51445">
    <property type="entry name" value="(Trans)glycosidases"/>
    <property type="match status" value="1"/>
</dbReference>
<keyword evidence="4" id="KW-0378">Hydrolase</keyword>
<dbReference type="InterPro" id="IPR036691">
    <property type="entry name" value="Endo/exonu/phosph_ase_sf"/>
</dbReference>
<dbReference type="Pfam" id="PF01120">
    <property type="entry name" value="Alpha_L_fucos"/>
    <property type="match status" value="1"/>
</dbReference>
<dbReference type="InterPro" id="IPR013780">
    <property type="entry name" value="Glyco_hydro_b"/>
</dbReference>
<dbReference type="Gene3D" id="3.60.10.10">
    <property type="entry name" value="Endonuclease/exonuclease/phosphatase"/>
    <property type="match status" value="1"/>
</dbReference>
<reference evidence="8 9" key="1">
    <citation type="submission" date="2022-08" db="EMBL/GenBank/DDBJ databases">
        <authorList>
            <person name="Zeman M."/>
            <person name="Kubasova T."/>
        </authorList>
    </citation>
    <scope>NUCLEOTIDE SEQUENCE [LARGE SCALE GENOMIC DNA]</scope>
    <source>
        <strain evidence="8 9">ET62</strain>
    </source>
</reference>
<sequence>MRWKTFFSLLFLCLLTFNVDGQSTLRLMSYNIRHGAGLDERLDFDRIAEVINREHPDVVALQEVDSVTQRIGGCDLLGELGKLTGMQQVYAPAISFDGGKYGIGLLCRKKPLAIRRVPLPGREEPRMLLIAEFEDYVFCCTHLSLTEEDQLASVEKIGKLLENEKKPVFLAGDLNAEPDSPTMKALQKKFVILTGGKEMTIPADNPQSCIDYILGYMANGSRYQVTTNYVVNEPVASDHRPVFVNVSVAGTHPEQDLSWDELQKEYQFPEWYTEARFGIWATIGPQSVPRLGGGWYARHMFMQDVGSQTFGRNAYAYHLKVFGPQSQKGYTEVIHQWKAERLNTDSLVAYFKSLGARYLVVHANHHDHFDNFASTYHPWNSVNMGPHKDIVGLFEQSARKYGLPFGVSSHDDRFLNWWLPAFGADTSGPYKGIPYEGRMTKADGNGKWWEGYDPAQLYGLPPEQRTQEYERKIKENYLLRQQELVTKYKVDLLWVDGYGFPYGNYGKEVFRTLFNNSLKQYGKINAVGIAKVDNESMLVRDIEAGVADSILPYPWDGIFTFTHWFYKEDDPLMHNARTVIELLSDIVSKNGNMLLNVELKADGTIAPEHKKILDEVGQWVRINSKAIYGSRPWTVYGDNLNSCLRNVERHIVNADAGQVLEEAQKENFNARTVNSTPYGSDEVRFTVCGSKLYVIVLNPESGTIRVPVLGFGSSEHPGKISSVRMLGSQQNISFSQSEDNLSMDIPDERPTSYAVVFEVDGAIN</sequence>
<dbReference type="GO" id="GO:0004560">
    <property type="term" value="F:alpha-L-fucosidase activity"/>
    <property type="evidence" value="ECO:0007669"/>
    <property type="project" value="InterPro"/>
</dbReference>
<evidence type="ECO:0000313" key="9">
    <source>
        <dbReference type="Proteomes" id="UP001204579"/>
    </source>
</evidence>
<proteinExistence type="inferred from homology"/>
<dbReference type="Pfam" id="PF03372">
    <property type="entry name" value="Exo_endo_phos"/>
    <property type="match status" value="1"/>
</dbReference>
<dbReference type="GO" id="GO:0006506">
    <property type="term" value="P:GPI anchor biosynthetic process"/>
    <property type="evidence" value="ECO:0007669"/>
    <property type="project" value="TreeGrafter"/>
</dbReference>
<keyword evidence="9" id="KW-1185">Reference proteome</keyword>
<dbReference type="GO" id="GO:0016020">
    <property type="term" value="C:membrane"/>
    <property type="evidence" value="ECO:0007669"/>
    <property type="project" value="GOC"/>
</dbReference>
<name>A0AAW5N5Q5_9BACT</name>
<protein>
    <recommendedName>
        <fullName evidence="2">alpha-L-fucosidase</fullName>
        <ecNumber evidence="2">3.2.1.51</ecNumber>
    </recommendedName>
</protein>
<keyword evidence="5" id="KW-0326">Glycosidase</keyword>
<evidence type="ECO:0000256" key="1">
    <source>
        <dbReference type="ARBA" id="ARBA00007951"/>
    </source>
</evidence>
<comment type="caution">
    <text evidence="8">The sequence shown here is derived from an EMBL/GenBank/DDBJ whole genome shotgun (WGS) entry which is preliminary data.</text>
</comment>
<evidence type="ECO:0000259" key="6">
    <source>
        <dbReference type="Pfam" id="PF01120"/>
    </source>
</evidence>
<dbReference type="SMART" id="SM00812">
    <property type="entry name" value="Alpha_L_fucos"/>
    <property type="match status" value="1"/>
</dbReference>
<dbReference type="InterPro" id="IPR005135">
    <property type="entry name" value="Endo/exonuclease/phosphatase"/>
</dbReference>
<gene>
    <name evidence="8" type="ORF">NW209_03350</name>
</gene>
<dbReference type="PANTHER" id="PTHR14859:SF15">
    <property type="entry name" value="ENDONUCLEASE_EXONUCLEASE_PHOSPHATASE DOMAIN-CONTAINING PROTEIN"/>
    <property type="match status" value="1"/>
</dbReference>
<organism evidence="8 9">
    <name type="scientific">Phocaeicola barnesiae</name>
    <dbReference type="NCBI Taxonomy" id="376804"/>
    <lineage>
        <taxon>Bacteria</taxon>
        <taxon>Pseudomonadati</taxon>
        <taxon>Bacteroidota</taxon>
        <taxon>Bacteroidia</taxon>
        <taxon>Bacteroidales</taxon>
        <taxon>Bacteroidaceae</taxon>
        <taxon>Phocaeicola</taxon>
    </lineage>
</organism>
<dbReference type="Gene3D" id="2.60.40.1180">
    <property type="entry name" value="Golgi alpha-mannosidase II"/>
    <property type="match status" value="1"/>
</dbReference>
<dbReference type="InterPro" id="IPR000933">
    <property type="entry name" value="Glyco_hydro_29"/>
</dbReference>
<dbReference type="InterPro" id="IPR057739">
    <property type="entry name" value="Glyco_hydro_29_N"/>
</dbReference>
<dbReference type="PANTHER" id="PTHR14859">
    <property type="entry name" value="CALCOFLUOR WHITE HYPERSENSITIVE PROTEIN PRECURSOR"/>
    <property type="match status" value="1"/>
</dbReference>
<dbReference type="InterPro" id="IPR017853">
    <property type="entry name" value="GH"/>
</dbReference>
<dbReference type="EC" id="3.2.1.51" evidence="2"/>
<dbReference type="InterPro" id="IPR051916">
    <property type="entry name" value="GPI-anchor_lipid_remodeler"/>
</dbReference>
<feature type="domain" description="Glycoside hydrolase family 29 N-terminal" evidence="6">
    <location>
        <begin position="250"/>
        <end position="624"/>
    </location>
</feature>
<dbReference type="GO" id="GO:0005975">
    <property type="term" value="P:carbohydrate metabolic process"/>
    <property type="evidence" value="ECO:0007669"/>
    <property type="project" value="InterPro"/>
</dbReference>
<dbReference type="Proteomes" id="UP001204579">
    <property type="component" value="Unassembled WGS sequence"/>
</dbReference>